<feature type="transmembrane region" description="Helical" evidence="1">
    <location>
        <begin position="167"/>
        <end position="188"/>
    </location>
</feature>
<dbReference type="HOGENOM" id="CLU_1075380_0_0_1"/>
<dbReference type="PaxDb" id="55529-EKX36192"/>
<sequence length="259" mass="28900">MMSNGKRNLARVWSDVAMGELSVLTCLCGLAFIMQYSVFFMLMFKQPGIRDFNAPYCESLHYISDKLAMDKGVASLMVISGVLSWVVIGVISARQDTWVNRGIFGWLATVGYAGTVAVVLFNNTSNNGDIHLAGAGVLAVSYIIAQIILSLIYFAEKSISKISKWSALALSFACLCFLLAYIIVYFTMVYLNSPCRSTVVILEYVVYLITSLNNVIVYVAFTANHTRKKIDFYDRRNGNIGMDFVPVVHPKVELERLIY</sequence>
<reference evidence="4" key="2">
    <citation type="submission" date="2012-11" db="EMBL/GenBank/DDBJ databases">
        <authorList>
            <person name="Kuo A."/>
            <person name="Curtis B.A."/>
            <person name="Tanifuji G."/>
            <person name="Burki F."/>
            <person name="Gruber A."/>
            <person name="Irimia M."/>
            <person name="Maruyama S."/>
            <person name="Arias M.C."/>
            <person name="Ball S.G."/>
            <person name="Gile G.H."/>
            <person name="Hirakawa Y."/>
            <person name="Hopkins J.F."/>
            <person name="Rensing S.A."/>
            <person name="Schmutz J."/>
            <person name="Symeonidi A."/>
            <person name="Elias M."/>
            <person name="Eveleigh R.J."/>
            <person name="Herman E.K."/>
            <person name="Klute M.J."/>
            <person name="Nakayama T."/>
            <person name="Obornik M."/>
            <person name="Reyes-Prieto A."/>
            <person name="Armbrust E.V."/>
            <person name="Aves S.J."/>
            <person name="Beiko R.G."/>
            <person name="Coutinho P."/>
            <person name="Dacks J.B."/>
            <person name="Durnford D.G."/>
            <person name="Fast N.M."/>
            <person name="Green B.R."/>
            <person name="Grisdale C."/>
            <person name="Hempe F."/>
            <person name="Henrissat B."/>
            <person name="Hoppner M.P."/>
            <person name="Ishida K.-I."/>
            <person name="Kim E."/>
            <person name="Koreny L."/>
            <person name="Kroth P.G."/>
            <person name="Liu Y."/>
            <person name="Malik S.-B."/>
            <person name="Maier U.G."/>
            <person name="McRose D."/>
            <person name="Mock T."/>
            <person name="Neilson J.A."/>
            <person name="Onodera N.T."/>
            <person name="Poole A.M."/>
            <person name="Pritham E.J."/>
            <person name="Richards T.A."/>
            <person name="Rocap G."/>
            <person name="Roy S.W."/>
            <person name="Sarai C."/>
            <person name="Schaack S."/>
            <person name="Shirato S."/>
            <person name="Slamovits C.H."/>
            <person name="Spencer D.F."/>
            <person name="Suzuki S."/>
            <person name="Worden A.Z."/>
            <person name="Zauner S."/>
            <person name="Barry K."/>
            <person name="Bell C."/>
            <person name="Bharti A.K."/>
            <person name="Crow J.A."/>
            <person name="Grimwood J."/>
            <person name="Kramer R."/>
            <person name="Lindquist E."/>
            <person name="Lucas S."/>
            <person name="Salamov A."/>
            <person name="McFadden G.I."/>
            <person name="Lane C.E."/>
            <person name="Keeling P.J."/>
            <person name="Gray M.W."/>
            <person name="Grigoriev I.V."/>
            <person name="Archibald J.M."/>
        </authorList>
    </citation>
    <scope>NUCLEOTIDE SEQUENCE</scope>
    <source>
        <strain evidence="4">CCMP2712</strain>
    </source>
</reference>
<proteinExistence type="predicted"/>
<gene>
    <name evidence="2" type="ORF">GUITHDRAFT_117714</name>
</gene>
<feature type="transmembrane region" description="Helical" evidence="1">
    <location>
        <begin position="21"/>
        <end position="44"/>
    </location>
</feature>
<feature type="transmembrane region" description="Helical" evidence="1">
    <location>
        <begin position="133"/>
        <end position="155"/>
    </location>
</feature>
<dbReference type="AlphaFoldDB" id="L1IJA1"/>
<accession>L1IJA1</accession>
<reference evidence="2 4" key="1">
    <citation type="journal article" date="2012" name="Nature">
        <title>Algal genomes reveal evolutionary mosaicism and the fate of nucleomorphs.</title>
        <authorList>
            <consortium name="DOE Joint Genome Institute"/>
            <person name="Curtis B.A."/>
            <person name="Tanifuji G."/>
            <person name="Burki F."/>
            <person name="Gruber A."/>
            <person name="Irimia M."/>
            <person name="Maruyama S."/>
            <person name="Arias M.C."/>
            <person name="Ball S.G."/>
            <person name="Gile G.H."/>
            <person name="Hirakawa Y."/>
            <person name="Hopkins J.F."/>
            <person name="Kuo A."/>
            <person name="Rensing S.A."/>
            <person name="Schmutz J."/>
            <person name="Symeonidi A."/>
            <person name="Elias M."/>
            <person name="Eveleigh R.J."/>
            <person name="Herman E.K."/>
            <person name="Klute M.J."/>
            <person name="Nakayama T."/>
            <person name="Obornik M."/>
            <person name="Reyes-Prieto A."/>
            <person name="Armbrust E.V."/>
            <person name="Aves S.J."/>
            <person name="Beiko R.G."/>
            <person name="Coutinho P."/>
            <person name="Dacks J.B."/>
            <person name="Durnford D.G."/>
            <person name="Fast N.M."/>
            <person name="Green B.R."/>
            <person name="Grisdale C.J."/>
            <person name="Hempel F."/>
            <person name="Henrissat B."/>
            <person name="Hoppner M.P."/>
            <person name="Ishida K."/>
            <person name="Kim E."/>
            <person name="Koreny L."/>
            <person name="Kroth P.G."/>
            <person name="Liu Y."/>
            <person name="Malik S.B."/>
            <person name="Maier U.G."/>
            <person name="McRose D."/>
            <person name="Mock T."/>
            <person name="Neilson J.A."/>
            <person name="Onodera N.T."/>
            <person name="Poole A.M."/>
            <person name="Pritham E.J."/>
            <person name="Richards T.A."/>
            <person name="Rocap G."/>
            <person name="Roy S.W."/>
            <person name="Sarai C."/>
            <person name="Schaack S."/>
            <person name="Shirato S."/>
            <person name="Slamovits C.H."/>
            <person name="Spencer D.F."/>
            <person name="Suzuki S."/>
            <person name="Worden A.Z."/>
            <person name="Zauner S."/>
            <person name="Barry K."/>
            <person name="Bell C."/>
            <person name="Bharti A.K."/>
            <person name="Crow J.A."/>
            <person name="Grimwood J."/>
            <person name="Kramer R."/>
            <person name="Lindquist E."/>
            <person name="Lucas S."/>
            <person name="Salamov A."/>
            <person name="McFadden G.I."/>
            <person name="Lane C.E."/>
            <person name="Keeling P.J."/>
            <person name="Gray M.W."/>
            <person name="Grigoriev I.V."/>
            <person name="Archibald J.M."/>
        </authorList>
    </citation>
    <scope>NUCLEOTIDE SEQUENCE</scope>
    <source>
        <strain evidence="2 4">CCMP2712</strain>
    </source>
</reference>
<evidence type="ECO:0000313" key="4">
    <source>
        <dbReference type="Proteomes" id="UP000011087"/>
    </source>
</evidence>
<keyword evidence="1" id="KW-0472">Membrane</keyword>
<dbReference type="KEGG" id="gtt:GUITHDRAFT_117714"/>
<evidence type="ECO:0000313" key="2">
    <source>
        <dbReference type="EMBL" id="EKX36192.1"/>
    </source>
</evidence>
<evidence type="ECO:0000313" key="3">
    <source>
        <dbReference type="EnsemblProtists" id="EKX36192"/>
    </source>
</evidence>
<organism evidence="2">
    <name type="scientific">Guillardia theta (strain CCMP2712)</name>
    <name type="common">Cryptophyte</name>
    <dbReference type="NCBI Taxonomy" id="905079"/>
    <lineage>
        <taxon>Eukaryota</taxon>
        <taxon>Cryptophyceae</taxon>
        <taxon>Pyrenomonadales</taxon>
        <taxon>Geminigeraceae</taxon>
        <taxon>Guillardia</taxon>
    </lineage>
</organism>
<keyword evidence="4" id="KW-1185">Reference proteome</keyword>
<dbReference type="GeneID" id="17292939"/>
<protein>
    <submittedName>
        <fullName evidence="2 3">Uncharacterized protein</fullName>
    </submittedName>
</protein>
<dbReference type="Proteomes" id="UP000011087">
    <property type="component" value="Unassembled WGS sequence"/>
</dbReference>
<keyword evidence="1" id="KW-0812">Transmembrane</keyword>
<dbReference type="RefSeq" id="XP_005823172.1">
    <property type="nucleotide sequence ID" value="XM_005823115.1"/>
</dbReference>
<feature type="transmembrane region" description="Helical" evidence="1">
    <location>
        <begin position="200"/>
        <end position="221"/>
    </location>
</feature>
<feature type="transmembrane region" description="Helical" evidence="1">
    <location>
        <begin position="103"/>
        <end position="121"/>
    </location>
</feature>
<name>L1IJA1_GUITC</name>
<feature type="transmembrane region" description="Helical" evidence="1">
    <location>
        <begin position="72"/>
        <end position="91"/>
    </location>
</feature>
<dbReference type="EMBL" id="JH993078">
    <property type="protein sequence ID" value="EKX36192.1"/>
    <property type="molecule type" value="Genomic_DNA"/>
</dbReference>
<dbReference type="EnsemblProtists" id="EKX36192">
    <property type="protein sequence ID" value="EKX36192"/>
    <property type="gene ID" value="GUITHDRAFT_117714"/>
</dbReference>
<evidence type="ECO:0000256" key="1">
    <source>
        <dbReference type="SAM" id="Phobius"/>
    </source>
</evidence>
<keyword evidence="1" id="KW-1133">Transmembrane helix</keyword>
<reference evidence="3" key="3">
    <citation type="submission" date="2015-06" db="UniProtKB">
        <authorList>
            <consortium name="EnsemblProtists"/>
        </authorList>
    </citation>
    <scope>IDENTIFICATION</scope>
</reference>